<sequence length="262" mass="30837">MRLYDFRIKDDTKKTSVKKITDTKGKKRGRPKSKQPLDIHYIIYKALMIFCIFWHSFLFVFFNFYLGYKMGTLNKFRGTRFTMLARIIDFCDHIDKMLGTIDKHQLTHDLNEATSKLEKLKNPKTKKQEALSSLLYKKIEPLQKQMDKIDNKLNNINTNANTNTTDTIKEIKESIIKEIKESINQTNIPNTSSVPPMHSNTPAPPNIIYPPLYPPQPVKEDANHYIIITILIVIIMIFFMFIIFLSFFWNNLKTNFIKKEKH</sequence>
<evidence type="ECO:0000313" key="3">
    <source>
        <dbReference type="Proteomes" id="UP001195571"/>
    </source>
</evidence>
<keyword evidence="1" id="KW-0472">Membrane</keyword>
<proteinExistence type="predicted"/>
<accession>A0ABS5CXD8</accession>
<name>A0ABS5CXD8_9MOLU</name>
<protein>
    <submittedName>
        <fullName evidence="2">Uncharacterized protein</fullName>
    </submittedName>
</protein>
<organism evidence="2 3">
    <name type="scientific">Candidatus Phytoplasma meliae</name>
    <dbReference type="NCBI Taxonomy" id="1848402"/>
    <lineage>
        <taxon>Bacteria</taxon>
        <taxon>Bacillati</taxon>
        <taxon>Mycoplasmatota</taxon>
        <taxon>Mollicutes</taxon>
        <taxon>Acholeplasmatales</taxon>
        <taxon>Acholeplasmataceae</taxon>
        <taxon>Candidatus Phytoplasma</taxon>
        <taxon>16SrXIII (Mexican periwinkle virescence group)</taxon>
    </lineage>
</organism>
<evidence type="ECO:0000313" key="2">
    <source>
        <dbReference type="EMBL" id="MBP5835645.1"/>
    </source>
</evidence>
<gene>
    <name evidence="2" type="ORF">CHTY_000070</name>
</gene>
<dbReference type="Proteomes" id="UP001195571">
    <property type="component" value="Unassembled WGS sequence"/>
</dbReference>
<evidence type="ECO:0000256" key="1">
    <source>
        <dbReference type="SAM" id="Phobius"/>
    </source>
</evidence>
<feature type="transmembrane region" description="Helical" evidence="1">
    <location>
        <begin position="225"/>
        <end position="249"/>
    </location>
</feature>
<comment type="caution">
    <text evidence="2">The sequence shown here is derived from an EMBL/GenBank/DDBJ whole genome shotgun (WGS) entry which is preliminary data.</text>
</comment>
<dbReference type="EMBL" id="JACAOD020000001">
    <property type="protein sequence ID" value="MBP5835645.1"/>
    <property type="molecule type" value="Genomic_DNA"/>
</dbReference>
<keyword evidence="1" id="KW-1133">Transmembrane helix</keyword>
<keyword evidence="1" id="KW-0812">Transmembrane</keyword>
<keyword evidence="3" id="KW-1185">Reference proteome</keyword>
<feature type="transmembrane region" description="Helical" evidence="1">
    <location>
        <begin position="42"/>
        <end position="66"/>
    </location>
</feature>
<reference evidence="2" key="1">
    <citation type="submission" date="2021-04" db="EMBL/GenBank/DDBJ databases">
        <title>Genomic features of Candidatus Phytoplasma meliae isolate ChTYXIII (1SrXIII-G).</title>
        <authorList>
            <person name="Fernandez F.D."/>
            <person name="Conci L.R."/>
        </authorList>
    </citation>
    <scope>NUCLEOTIDE SEQUENCE [LARGE SCALE GENOMIC DNA]</scope>
    <source>
        <strain evidence="2">ChTYXIII-Mo</strain>
    </source>
</reference>
<dbReference type="RefSeq" id="WP_203551911.1">
    <property type="nucleotide sequence ID" value="NZ_JACAOD020000001.1"/>
</dbReference>